<dbReference type="CDD" id="cd13244">
    <property type="entry name" value="PH_PLEKHG5_G6"/>
    <property type="match status" value="1"/>
</dbReference>
<dbReference type="EMBL" id="LIAE01006984">
    <property type="protein sequence ID" value="PAV83188.1"/>
    <property type="molecule type" value="Genomic_DNA"/>
</dbReference>
<dbReference type="GO" id="GO:0005886">
    <property type="term" value="C:plasma membrane"/>
    <property type="evidence" value="ECO:0007669"/>
    <property type="project" value="TreeGrafter"/>
</dbReference>
<dbReference type="CDD" id="cd00160">
    <property type="entry name" value="RhoGEF"/>
    <property type="match status" value="1"/>
</dbReference>
<keyword evidence="4" id="KW-1185">Reference proteome</keyword>
<evidence type="ECO:0000259" key="2">
    <source>
        <dbReference type="PROSITE" id="PS50010"/>
    </source>
</evidence>
<dbReference type="InterPro" id="IPR040181">
    <property type="entry name" value="PKHG5/7"/>
</dbReference>
<evidence type="ECO:0000313" key="4">
    <source>
        <dbReference type="Proteomes" id="UP000218231"/>
    </source>
</evidence>
<gene>
    <name evidence="3" type="ORF">WR25_16575</name>
</gene>
<feature type="compositionally biased region" description="Polar residues" evidence="1">
    <location>
        <begin position="623"/>
        <end position="633"/>
    </location>
</feature>
<dbReference type="InterPro" id="IPR001849">
    <property type="entry name" value="PH_domain"/>
</dbReference>
<feature type="compositionally biased region" description="Polar residues" evidence="1">
    <location>
        <begin position="818"/>
        <end position="859"/>
    </location>
</feature>
<dbReference type="InterPro" id="IPR011993">
    <property type="entry name" value="PH-like_dom_sf"/>
</dbReference>
<feature type="compositionally biased region" description="Low complexity" evidence="1">
    <location>
        <begin position="775"/>
        <end position="800"/>
    </location>
</feature>
<dbReference type="STRING" id="2018661.A0A2A2LAL9"/>
<feature type="region of interest" description="Disordered" evidence="1">
    <location>
        <begin position="618"/>
        <end position="712"/>
    </location>
</feature>
<comment type="caution">
    <text evidence="3">The sequence shown here is derived from an EMBL/GenBank/DDBJ whole genome shotgun (WGS) entry which is preliminary data.</text>
</comment>
<dbReference type="GO" id="GO:0043542">
    <property type="term" value="P:endothelial cell migration"/>
    <property type="evidence" value="ECO:0007669"/>
    <property type="project" value="TreeGrafter"/>
</dbReference>
<dbReference type="InterPro" id="IPR035899">
    <property type="entry name" value="DBL_dom_sf"/>
</dbReference>
<dbReference type="GO" id="GO:0005085">
    <property type="term" value="F:guanyl-nucleotide exchange factor activity"/>
    <property type="evidence" value="ECO:0007669"/>
    <property type="project" value="InterPro"/>
</dbReference>
<dbReference type="SUPFAM" id="SSF48065">
    <property type="entry name" value="DBL homology domain (DH-domain)"/>
    <property type="match status" value="1"/>
</dbReference>
<feature type="compositionally biased region" description="Pro residues" evidence="1">
    <location>
        <begin position="861"/>
        <end position="871"/>
    </location>
</feature>
<sequence length="894" mass="101139">MRAIALGGAGRQRSVAAAGGSSTDELDLRPSRKMSAEAMSRKSSFVNSKLMHRSKQSERGSGEVDGRGDSPHFDEPSCSETQTEDTGGTRRGRSVGPSRMTLFFGKEKNEMISRLNSLRDARKDRHVGIGELEANWTDIVKKEGLSRRCAEQQAAIWEIVTTEYRYLQLLRNMDDLRFSFTELQKSGFLKDIDVDRVFVNYSEIYHWNLDALWRRSIIPMLEKAREDGSLLDPSYLKEAFDDITHWSQVYIKFNLEHDYCHTYTQKKQKEHELFREFVYWAESQECMRRQKLCDTLTLPMQRLTRYSLLLKAVLRTCSDEDERRAVQEMVERADAATQQLNFELNNNDLRLQMADLMTTIDGYDVVDSDEHYKLFGTLPRLDIEAPMPGLLAPPRFRRVFHKGDLKMNDSRGKQKTEQVHCFIFTDMFLICKMSGKKDKLRIIRPPIHIARVVYHSFPEPNNGFYLCDMNEFGRPNAMYLMYTSGFDETKRWLEILHFVQNEYTRLYTEANYGQGYDHMFALEEMRRRWKWRKKFQNHSFDFRSYGIPPAIPIIHRKCSSVDSQSYAASAAPIYPPHLSYMQRNATTISSAEQLDRQMDGSGKAHTERMGLISKHKLSIASGPPTTLSTSKSSVDLRLAVEREEDKRERSNSTEVDAPKDIRSRSHSREKKCMNNIKPSIELDDDGGEDTPKAIDINPTEAEDGSGTAQGRRFEKRYHTADGIDVTKPKGTNGVIGAGILKRFSWNVSSAVGGSSRKISAKLGEHSRRFSQASTNASNESFGSSTSGISSGSDNISNIHNSDTKTHISTVAVNELPESPSSIPTPSCTLNISLDTPTQSGSNESTASETPATVATSNTLAPPLPDGPPPQAASPVPRDQLMEYIMQNDLETSDV</sequence>
<dbReference type="InterPro" id="IPR000219">
    <property type="entry name" value="DH_dom"/>
</dbReference>
<feature type="domain" description="DH" evidence="2">
    <location>
        <begin position="151"/>
        <end position="343"/>
    </location>
</feature>
<dbReference type="GO" id="GO:0007266">
    <property type="term" value="P:Rho protein signal transduction"/>
    <property type="evidence" value="ECO:0007669"/>
    <property type="project" value="TreeGrafter"/>
</dbReference>
<dbReference type="Pfam" id="PF00621">
    <property type="entry name" value="RhoGEF"/>
    <property type="match status" value="1"/>
</dbReference>
<dbReference type="Gene3D" id="1.20.900.10">
    <property type="entry name" value="Dbl homology (DH) domain"/>
    <property type="match status" value="1"/>
</dbReference>
<dbReference type="GO" id="GO:0030139">
    <property type="term" value="C:endocytic vesicle"/>
    <property type="evidence" value="ECO:0007669"/>
    <property type="project" value="TreeGrafter"/>
</dbReference>
<dbReference type="SUPFAM" id="SSF50729">
    <property type="entry name" value="PH domain-like"/>
    <property type="match status" value="1"/>
</dbReference>
<reference evidence="3 4" key="1">
    <citation type="journal article" date="2017" name="Curr. Biol.">
        <title>Genome architecture and evolution of a unichromosomal asexual nematode.</title>
        <authorList>
            <person name="Fradin H."/>
            <person name="Zegar C."/>
            <person name="Gutwein M."/>
            <person name="Lucas J."/>
            <person name="Kovtun M."/>
            <person name="Corcoran D."/>
            <person name="Baugh L.R."/>
            <person name="Kiontke K."/>
            <person name="Gunsalus K."/>
            <person name="Fitch D.H."/>
            <person name="Piano F."/>
        </authorList>
    </citation>
    <scope>NUCLEOTIDE SEQUENCE [LARGE SCALE GENOMIC DNA]</scope>
    <source>
        <strain evidence="3">PF1309</strain>
    </source>
</reference>
<dbReference type="SMART" id="SM00233">
    <property type="entry name" value="PH"/>
    <property type="match status" value="1"/>
</dbReference>
<dbReference type="PANTHER" id="PTHR13217">
    <property type="entry name" value="PLECKSTRIN HOMOLOGY DOMAIN-CONTAINING FAMILY G MEMBER 7"/>
    <property type="match status" value="1"/>
</dbReference>
<dbReference type="PROSITE" id="PS50010">
    <property type="entry name" value="DH_2"/>
    <property type="match status" value="1"/>
</dbReference>
<evidence type="ECO:0000256" key="1">
    <source>
        <dbReference type="SAM" id="MobiDB-lite"/>
    </source>
</evidence>
<proteinExistence type="predicted"/>
<name>A0A2A2LAL9_9BILA</name>
<feature type="region of interest" description="Disordered" evidence="1">
    <location>
        <begin position="815"/>
        <end position="878"/>
    </location>
</feature>
<dbReference type="Gene3D" id="2.30.29.30">
    <property type="entry name" value="Pleckstrin-homology domain (PH domain)/Phosphotyrosine-binding domain (PTB)"/>
    <property type="match status" value="1"/>
</dbReference>
<dbReference type="Proteomes" id="UP000218231">
    <property type="component" value="Unassembled WGS sequence"/>
</dbReference>
<feature type="region of interest" description="Disordered" evidence="1">
    <location>
        <begin position="769"/>
        <end position="800"/>
    </location>
</feature>
<dbReference type="PANTHER" id="PTHR13217:SF11">
    <property type="entry name" value="PLECKSTRIN HOMOLOGY DOMAIN-CONTAINING FAMILY G MEMBER 5"/>
    <property type="match status" value="1"/>
</dbReference>
<accession>A0A2A2LAL9</accession>
<organism evidence="3 4">
    <name type="scientific">Diploscapter pachys</name>
    <dbReference type="NCBI Taxonomy" id="2018661"/>
    <lineage>
        <taxon>Eukaryota</taxon>
        <taxon>Metazoa</taxon>
        <taxon>Ecdysozoa</taxon>
        <taxon>Nematoda</taxon>
        <taxon>Chromadorea</taxon>
        <taxon>Rhabditida</taxon>
        <taxon>Rhabditina</taxon>
        <taxon>Rhabditomorpha</taxon>
        <taxon>Rhabditoidea</taxon>
        <taxon>Rhabditidae</taxon>
        <taxon>Diploscapter</taxon>
    </lineage>
</organism>
<dbReference type="OrthoDB" id="660555at2759"/>
<dbReference type="GO" id="GO:0030424">
    <property type="term" value="C:axon"/>
    <property type="evidence" value="ECO:0007669"/>
    <property type="project" value="TreeGrafter"/>
</dbReference>
<feature type="compositionally biased region" description="Basic and acidic residues" evidence="1">
    <location>
        <begin position="638"/>
        <end position="663"/>
    </location>
</feature>
<evidence type="ECO:0000313" key="3">
    <source>
        <dbReference type="EMBL" id="PAV83188.1"/>
    </source>
</evidence>
<protein>
    <recommendedName>
        <fullName evidence="2">DH domain-containing protein</fullName>
    </recommendedName>
</protein>
<dbReference type="SMART" id="SM00325">
    <property type="entry name" value="RhoGEF"/>
    <property type="match status" value="1"/>
</dbReference>
<feature type="compositionally biased region" description="Basic and acidic residues" evidence="1">
    <location>
        <begin position="55"/>
        <end position="75"/>
    </location>
</feature>
<feature type="region of interest" description="Disordered" evidence="1">
    <location>
        <begin position="1"/>
        <end position="99"/>
    </location>
</feature>
<dbReference type="AlphaFoldDB" id="A0A2A2LAL9"/>